<dbReference type="GO" id="GO:0000112">
    <property type="term" value="C:nucleotide-excision repair factor 3 complex"/>
    <property type="evidence" value="ECO:0007669"/>
    <property type="project" value="TreeGrafter"/>
</dbReference>
<dbReference type="GO" id="GO:0016787">
    <property type="term" value="F:hydrolase activity"/>
    <property type="evidence" value="ECO:0007669"/>
    <property type="project" value="UniProtKB-KW"/>
</dbReference>
<evidence type="ECO:0000256" key="4">
    <source>
        <dbReference type="ARBA" id="ARBA00022806"/>
    </source>
</evidence>
<dbReference type="CDD" id="cd18789">
    <property type="entry name" value="SF2_C_XPB"/>
    <property type="match status" value="1"/>
</dbReference>
<proteinExistence type="evidence at transcript level"/>
<feature type="compositionally biased region" description="Low complexity" evidence="10">
    <location>
        <begin position="330"/>
        <end position="341"/>
    </location>
</feature>
<evidence type="ECO:0000256" key="10">
    <source>
        <dbReference type="SAM" id="MobiDB-lite"/>
    </source>
</evidence>
<keyword evidence="6" id="KW-0413">Isomerase</keyword>
<dbReference type="NCBIfam" id="TIGR00603">
    <property type="entry name" value="rad25"/>
    <property type="match status" value="1"/>
</dbReference>
<protein>
    <recommendedName>
        <fullName evidence="8">DNA 3'-5' helicase</fullName>
        <ecNumber evidence="8">5.6.2.4</ecNumber>
    </recommendedName>
</protein>
<evidence type="ECO:0000256" key="6">
    <source>
        <dbReference type="ARBA" id="ARBA00023235"/>
    </source>
</evidence>
<evidence type="ECO:0000256" key="5">
    <source>
        <dbReference type="ARBA" id="ARBA00022840"/>
    </source>
</evidence>
<evidence type="ECO:0000256" key="9">
    <source>
        <dbReference type="ARBA" id="ARBA00048988"/>
    </source>
</evidence>
<organism evidence="13">
    <name type="scientific">Philasterides dicentrarchi</name>
    <dbReference type="NCBI Taxonomy" id="282688"/>
    <lineage>
        <taxon>Eukaryota</taxon>
        <taxon>Sar</taxon>
        <taxon>Alveolata</taxon>
        <taxon>Ciliophora</taxon>
        <taxon>Intramacronucleata</taxon>
        <taxon>Oligohymenophorea</taxon>
        <taxon>Scuticociliatia</taxon>
        <taxon>Philasterida</taxon>
        <taxon>Philasteridae</taxon>
        <taxon>Philasterides</taxon>
    </lineage>
</organism>
<dbReference type="EC" id="5.6.2.4" evidence="8"/>
<dbReference type="GO" id="GO:0097550">
    <property type="term" value="C:transcription preinitiation complex"/>
    <property type="evidence" value="ECO:0007669"/>
    <property type="project" value="TreeGrafter"/>
</dbReference>
<evidence type="ECO:0000313" key="13">
    <source>
        <dbReference type="EMBL" id="QBK46524.1"/>
    </source>
</evidence>
<evidence type="ECO:0000256" key="7">
    <source>
        <dbReference type="ARBA" id="ARBA00034617"/>
    </source>
</evidence>
<dbReference type="SUPFAM" id="SSF52540">
    <property type="entry name" value="P-loop containing nucleoside triphosphate hydrolases"/>
    <property type="match status" value="1"/>
</dbReference>
<name>A0A481XSS0_9CILI</name>
<dbReference type="InterPro" id="IPR032438">
    <property type="entry name" value="ERCC3_RAD25_C"/>
</dbReference>
<dbReference type="PRINTS" id="PR00851">
    <property type="entry name" value="XRODRMPGMNTB"/>
</dbReference>
<comment type="catalytic activity">
    <reaction evidence="7">
        <text>Couples ATP hydrolysis with the unwinding of duplex DNA by translocating in the 3'-5' direction.</text>
        <dbReference type="EC" id="5.6.2.4"/>
    </reaction>
</comment>
<feature type="region of interest" description="Disordered" evidence="10">
    <location>
        <begin position="319"/>
        <end position="388"/>
    </location>
</feature>
<evidence type="ECO:0000256" key="2">
    <source>
        <dbReference type="ARBA" id="ARBA00022741"/>
    </source>
</evidence>
<evidence type="ECO:0000256" key="1">
    <source>
        <dbReference type="ARBA" id="ARBA00006637"/>
    </source>
</evidence>
<evidence type="ECO:0000259" key="12">
    <source>
        <dbReference type="PROSITE" id="PS51194"/>
    </source>
</evidence>
<dbReference type="InterPro" id="IPR001650">
    <property type="entry name" value="Helicase_C-like"/>
</dbReference>
<evidence type="ECO:0000256" key="8">
    <source>
        <dbReference type="ARBA" id="ARBA00034808"/>
    </source>
</evidence>
<evidence type="ECO:0000256" key="3">
    <source>
        <dbReference type="ARBA" id="ARBA00022801"/>
    </source>
</evidence>
<dbReference type="PROSITE" id="PS51194">
    <property type="entry name" value="HELICASE_CTER"/>
    <property type="match status" value="1"/>
</dbReference>
<feature type="domain" description="Helicase C-terminal" evidence="12">
    <location>
        <begin position="130"/>
        <end position="290"/>
    </location>
</feature>
<keyword evidence="4 13" id="KW-0347">Helicase</keyword>
<dbReference type="GO" id="GO:0005675">
    <property type="term" value="C:transcription factor TFIIH holo complex"/>
    <property type="evidence" value="ECO:0007669"/>
    <property type="project" value="TreeGrafter"/>
</dbReference>
<keyword evidence="5" id="KW-0067">ATP-binding</keyword>
<dbReference type="Pfam" id="PF04851">
    <property type="entry name" value="ResIII"/>
    <property type="match status" value="1"/>
</dbReference>
<dbReference type="GO" id="GO:0006367">
    <property type="term" value="P:transcription initiation at RNA polymerase II promoter"/>
    <property type="evidence" value="ECO:0007669"/>
    <property type="project" value="InterPro"/>
</dbReference>
<dbReference type="InterPro" id="IPR001161">
    <property type="entry name" value="XPB/Ssl2"/>
</dbReference>
<dbReference type="PANTHER" id="PTHR11274">
    <property type="entry name" value="RAD25/XP-B DNA REPAIR HELICASE"/>
    <property type="match status" value="1"/>
</dbReference>
<evidence type="ECO:0000259" key="11">
    <source>
        <dbReference type="PROSITE" id="PS51192"/>
    </source>
</evidence>
<dbReference type="Gene3D" id="3.40.50.300">
    <property type="entry name" value="P-loop containing nucleotide triphosphate hydrolases"/>
    <property type="match status" value="2"/>
</dbReference>
<accession>A0A481XSS0</accession>
<reference evidence="13" key="1">
    <citation type="submission" date="2018-07" db="EMBL/GenBank/DDBJ databases">
        <title>Helicases in Philaterides dicentrarchi.</title>
        <authorList>
            <person name="Lamas J."/>
            <person name="Folgueira I."/>
            <person name="Defelipe A."/>
            <person name="Sueiro R."/>
            <person name="Leiro J."/>
        </authorList>
    </citation>
    <scope>NUCLEOTIDE SEQUENCE</scope>
</reference>
<dbReference type="EMBL" id="MH615834">
    <property type="protein sequence ID" value="QBK46524.1"/>
    <property type="molecule type" value="mRNA"/>
</dbReference>
<feature type="compositionally biased region" description="Basic and acidic residues" evidence="10">
    <location>
        <begin position="378"/>
        <end position="388"/>
    </location>
</feature>
<dbReference type="SMART" id="SM00490">
    <property type="entry name" value="HELICc"/>
    <property type="match status" value="1"/>
</dbReference>
<dbReference type="GO" id="GO:0003677">
    <property type="term" value="F:DNA binding"/>
    <property type="evidence" value="ECO:0007669"/>
    <property type="project" value="InterPro"/>
</dbReference>
<dbReference type="Pfam" id="PF16203">
    <property type="entry name" value="ERCC3_RAD25_C"/>
    <property type="match status" value="1"/>
</dbReference>
<dbReference type="GO" id="GO:0006289">
    <property type="term" value="P:nucleotide-excision repair"/>
    <property type="evidence" value="ECO:0007669"/>
    <property type="project" value="InterPro"/>
</dbReference>
<feature type="domain" description="Helicase ATP-binding" evidence="11">
    <location>
        <begin position="1"/>
        <end position="76"/>
    </location>
</feature>
<dbReference type="InterPro" id="IPR027417">
    <property type="entry name" value="P-loop_NTPase"/>
</dbReference>
<keyword evidence="3" id="KW-0378">Hydrolase</keyword>
<dbReference type="GO" id="GO:0005524">
    <property type="term" value="F:ATP binding"/>
    <property type="evidence" value="ECO:0007669"/>
    <property type="project" value="UniProtKB-KW"/>
</dbReference>
<dbReference type="PANTHER" id="PTHR11274:SF0">
    <property type="entry name" value="GENERAL TRANSCRIPTION AND DNA REPAIR FACTOR IIH HELICASE SUBUNIT XPB"/>
    <property type="match status" value="1"/>
</dbReference>
<dbReference type="GO" id="GO:0043138">
    <property type="term" value="F:3'-5' DNA helicase activity"/>
    <property type="evidence" value="ECO:0007669"/>
    <property type="project" value="UniProtKB-EC"/>
</dbReference>
<sequence>MLVKKREKNENPTILKMKQVKEWNVCVIDEVHKLPAKSFQNVLKQFKFHFKLGLTATPYREDDKIHNLFYMIGPKLYEENWLDLVNQGFLAKPYCIEMRCEMSKIFEEEYKGKKGQQRELIHTSNPIKFRALQYLIKVHEERGDKILVFCDRPKVIEEYGEKLKYPCIHGKISQDERKKIFTYFKTGNQINTIFLSRVGDTAIDLPAANVGIQIGVHFGSRRQEVQRLGRIMRAKENPSGGYNAFWYTLISQNTDETKYCWGRQKCLIDQGFNYEIVNEINMPYNVNPQRYKWIQNIDEKEYLFSILLQQQESKFDIIQKQKNKKQNGDSSSLSSFVSESSSSDEGEQQNDDNLYSVEKNKGFNHVPGQEVQPFLDFGQKKDINIQQQ</sequence>
<dbReference type="InterPro" id="IPR006935">
    <property type="entry name" value="Helicase/UvrB_N"/>
</dbReference>
<comment type="catalytic activity">
    <reaction evidence="9">
        <text>ATP + H2O = ADP + phosphate + H(+)</text>
        <dbReference type="Rhea" id="RHEA:13065"/>
        <dbReference type="ChEBI" id="CHEBI:15377"/>
        <dbReference type="ChEBI" id="CHEBI:15378"/>
        <dbReference type="ChEBI" id="CHEBI:30616"/>
        <dbReference type="ChEBI" id="CHEBI:43474"/>
        <dbReference type="ChEBI" id="CHEBI:456216"/>
        <dbReference type="EC" id="5.6.2.4"/>
    </reaction>
</comment>
<dbReference type="PROSITE" id="PS51192">
    <property type="entry name" value="HELICASE_ATP_BIND_1"/>
    <property type="match status" value="1"/>
</dbReference>
<dbReference type="InterPro" id="IPR014001">
    <property type="entry name" value="Helicase_ATP-bd"/>
</dbReference>
<keyword evidence="2" id="KW-0547">Nucleotide-binding</keyword>
<dbReference type="InterPro" id="IPR050615">
    <property type="entry name" value="ATP-dep_DNA_Helicase"/>
</dbReference>
<comment type="similarity">
    <text evidence="1">Belongs to the helicase family. RAD25/XPB subfamily.</text>
</comment>
<dbReference type="AlphaFoldDB" id="A0A481XSS0"/>